<dbReference type="Pfam" id="PF01883">
    <property type="entry name" value="FeS_assembly_P"/>
    <property type="match status" value="1"/>
</dbReference>
<dbReference type="Gene3D" id="3.30.300.130">
    <property type="entry name" value="Fe-S cluster assembly (FSCA)"/>
    <property type="match status" value="1"/>
</dbReference>
<dbReference type="Pfam" id="PF23451">
    <property type="entry name" value="Zn_ribbon_PaaD"/>
    <property type="match status" value="1"/>
</dbReference>
<dbReference type="InterPro" id="IPR002744">
    <property type="entry name" value="MIP18-like"/>
</dbReference>
<feature type="domain" description="PaaD zinc beta ribbon" evidence="2">
    <location>
        <begin position="125"/>
        <end position="175"/>
    </location>
</feature>
<dbReference type="InterPro" id="IPR052339">
    <property type="entry name" value="Fe-S_Maturation_MIP18"/>
</dbReference>
<evidence type="ECO:0000259" key="2">
    <source>
        <dbReference type="Pfam" id="PF23451"/>
    </source>
</evidence>
<dbReference type="InterPro" id="IPR034904">
    <property type="entry name" value="FSCA_dom_sf"/>
</dbReference>
<dbReference type="NCBIfam" id="TIGR02159">
    <property type="entry name" value="PA_CoA_Oxy4"/>
    <property type="match status" value="1"/>
</dbReference>
<evidence type="ECO:0000259" key="1">
    <source>
        <dbReference type="Pfam" id="PF01883"/>
    </source>
</evidence>
<dbReference type="RefSeq" id="WP_038995002.1">
    <property type="nucleotide sequence ID" value="NZ_OZ024668.1"/>
</dbReference>
<feature type="domain" description="MIP18 family-like" evidence="1">
    <location>
        <begin position="25"/>
        <end position="83"/>
    </location>
</feature>
<dbReference type="InterPro" id="IPR056572">
    <property type="entry name" value="Zn_ribbon_PaaD"/>
</dbReference>
<sequence length="177" mass="19154">MQPGELIASDRGARAPRGDDLRQGWAVLAEVMDPEVPVVSVVDLGIVRDLSWEAGHLQVVVTPTYSGCPATEVIEQDITQALEDAGFVAPRLKRQLSPAWTTDWITAAGRQRLQAYGIAAPQGSASKRSLLGDSPLISCPQCGSSHTELLSQFGSTACKALYRCCDCREPFDYFKCI</sequence>
<reference evidence="3 5" key="2">
    <citation type="submission" date="2024-03" db="EMBL/GenBank/DDBJ databases">
        <authorList>
            <person name="Alaster D. Moffat"/>
            <person name="Govind Chandra"/>
            <person name="Andrew W. Truman"/>
        </authorList>
    </citation>
    <scope>NUCLEOTIDE SEQUENCE [LARGE SCALE GENOMIC DNA]</scope>
    <source>
        <strain evidence="3">PS652</strain>
    </source>
</reference>
<organism evidence="4">
    <name type="scientific">Pseudomonas fluorescens</name>
    <dbReference type="NCBI Taxonomy" id="294"/>
    <lineage>
        <taxon>Bacteria</taxon>
        <taxon>Pseudomonadati</taxon>
        <taxon>Pseudomonadota</taxon>
        <taxon>Gammaproteobacteria</taxon>
        <taxon>Pseudomonadales</taxon>
        <taxon>Pseudomonadaceae</taxon>
        <taxon>Pseudomonas</taxon>
    </lineage>
</organism>
<reference evidence="4" key="1">
    <citation type="submission" date="2019-09" db="EMBL/GenBank/DDBJ databases">
        <authorList>
            <person name="Chandra G."/>
            <person name="Truman W A."/>
        </authorList>
    </citation>
    <scope>NUCLEOTIDE SEQUENCE [LARGE SCALE GENOMIC DNA]</scope>
    <source>
        <strain evidence="4">PS652</strain>
    </source>
</reference>
<evidence type="ECO:0000313" key="4">
    <source>
        <dbReference type="EMBL" id="VVM82526.1"/>
    </source>
</evidence>
<name>A0A5E6SP93_PSEFL</name>
<evidence type="ECO:0000313" key="5">
    <source>
        <dbReference type="Proteomes" id="UP000326595"/>
    </source>
</evidence>
<dbReference type="PANTHER" id="PTHR42831:SF3">
    <property type="entry name" value="1,2-PHENYLACETYL-COA EPOXIDASE, SUBUNIT D-RELATED"/>
    <property type="match status" value="1"/>
</dbReference>
<dbReference type="InterPro" id="IPR011883">
    <property type="entry name" value="PaaD-like"/>
</dbReference>
<dbReference type="AlphaFoldDB" id="A0A5E6SP93"/>
<dbReference type="EMBL" id="CABVHG010000012">
    <property type="protein sequence ID" value="VVM82526.1"/>
    <property type="molecule type" value="Genomic_DNA"/>
</dbReference>
<dbReference type="SUPFAM" id="SSF117916">
    <property type="entry name" value="Fe-S cluster assembly (FSCA) domain-like"/>
    <property type="match status" value="1"/>
</dbReference>
<protein>
    <submittedName>
        <fullName evidence="4">1,2-phenylacetyl-CoA epoxidase, subunit D</fullName>
    </submittedName>
</protein>
<dbReference type="EMBL" id="OZ024668">
    <property type="protein sequence ID" value="CAK9889035.1"/>
    <property type="molecule type" value="Genomic_DNA"/>
</dbReference>
<gene>
    <name evidence="4" type="primary">paaD</name>
    <name evidence="3" type="ORF">PS652_01864</name>
    <name evidence="4" type="ORF">PS652_02360</name>
</gene>
<accession>A0A5E6SP93</accession>
<evidence type="ECO:0000313" key="3">
    <source>
        <dbReference type="EMBL" id="CAK9889035.1"/>
    </source>
</evidence>
<dbReference type="Proteomes" id="UP000326595">
    <property type="component" value="Chromosome"/>
</dbReference>
<proteinExistence type="predicted"/>
<dbReference type="PANTHER" id="PTHR42831">
    <property type="entry name" value="FE-S PROTEIN MATURATION AUXILIARY FACTOR YITW"/>
    <property type="match status" value="1"/>
</dbReference>